<name>A0A9P4YYN6_9HYPO</name>
<evidence type="ECO:0000256" key="1">
    <source>
        <dbReference type="ARBA" id="ARBA00001971"/>
    </source>
</evidence>
<dbReference type="GO" id="GO:0016705">
    <property type="term" value="F:oxidoreductase activity, acting on paired donors, with incorporation or reduction of molecular oxygen"/>
    <property type="evidence" value="ECO:0007669"/>
    <property type="project" value="InterPro"/>
</dbReference>
<evidence type="ECO:0000256" key="5">
    <source>
        <dbReference type="ARBA" id="ARBA00023004"/>
    </source>
</evidence>
<dbReference type="GeneID" id="55970581"/>
<comment type="cofactor">
    <cofactor evidence="1">
        <name>heme</name>
        <dbReference type="ChEBI" id="CHEBI:30413"/>
    </cofactor>
</comment>
<evidence type="ECO:0000256" key="6">
    <source>
        <dbReference type="SAM" id="SignalP"/>
    </source>
</evidence>
<keyword evidence="8" id="KW-1185">Reference proteome</keyword>
<dbReference type="AlphaFoldDB" id="A0A9P4YYN6"/>
<comment type="similarity">
    <text evidence="2">Belongs to the cytochrome P450 family.</text>
</comment>
<protein>
    <submittedName>
        <fullName evidence="7">Cytochrome P450</fullName>
    </submittedName>
</protein>
<organism evidence="7 8">
    <name type="scientific">Geosmithia morbida</name>
    <dbReference type="NCBI Taxonomy" id="1094350"/>
    <lineage>
        <taxon>Eukaryota</taxon>
        <taxon>Fungi</taxon>
        <taxon>Dikarya</taxon>
        <taxon>Ascomycota</taxon>
        <taxon>Pezizomycotina</taxon>
        <taxon>Sordariomycetes</taxon>
        <taxon>Hypocreomycetidae</taxon>
        <taxon>Hypocreales</taxon>
        <taxon>Bionectriaceae</taxon>
        <taxon>Geosmithia</taxon>
    </lineage>
</organism>
<keyword evidence="3" id="KW-0349">Heme</keyword>
<dbReference type="GO" id="GO:0020037">
    <property type="term" value="F:heme binding"/>
    <property type="evidence" value="ECO:0007669"/>
    <property type="project" value="InterPro"/>
</dbReference>
<keyword evidence="5" id="KW-0408">Iron</keyword>
<dbReference type="GO" id="GO:0005506">
    <property type="term" value="F:iron ion binding"/>
    <property type="evidence" value="ECO:0007669"/>
    <property type="project" value="InterPro"/>
</dbReference>
<keyword evidence="6" id="KW-0732">Signal</keyword>
<keyword evidence="4" id="KW-0479">Metal-binding</keyword>
<proteinExistence type="inferred from homology"/>
<dbReference type="PANTHER" id="PTHR24305:SF232">
    <property type="entry name" value="P450, PUTATIVE (EUROFUNG)-RELATED"/>
    <property type="match status" value="1"/>
</dbReference>
<evidence type="ECO:0000313" key="8">
    <source>
        <dbReference type="Proteomes" id="UP000749293"/>
    </source>
</evidence>
<dbReference type="RefSeq" id="XP_035324165.1">
    <property type="nucleotide sequence ID" value="XM_035466328.1"/>
</dbReference>
<dbReference type="OrthoDB" id="5106167at2759"/>
<gene>
    <name evidence="7" type="ORF">GMORB2_4353</name>
</gene>
<evidence type="ECO:0000256" key="2">
    <source>
        <dbReference type="ARBA" id="ARBA00010617"/>
    </source>
</evidence>
<reference evidence="7" key="1">
    <citation type="submission" date="2020-03" db="EMBL/GenBank/DDBJ databases">
        <title>Site-based positive gene gene selection in Geosmithia morbida across the United States reveals a broad range of putative effectors and factors for local host and environmental adapation.</title>
        <authorList>
            <person name="Onufrak A."/>
            <person name="Murdoch R.W."/>
            <person name="Gazis R."/>
            <person name="Huff M."/>
            <person name="Staton M."/>
            <person name="Klingeman W."/>
            <person name="Hadziabdic D."/>
        </authorList>
    </citation>
    <scope>NUCLEOTIDE SEQUENCE</scope>
    <source>
        <strain evidence="7">1262</strain>
    </source>
</reference>
<dbReference type="Gene3D" id="1.10.630.10">
    <property type="entry name" value="Cytochrome P450"/>
    <property type="match status" value="1"/>
</dbReference>
<feature type="chain" id="PRO_5040435505" evidence="6">
    <location>
        <begin position="19"/>
        <end position="116"/>
    </location>
</feature>
<evidence type="ECO:0000313" key="7">
    <source>
        <dbReference type="EMBL" id="KAF4125513.1"/>
    </source>
</evidence>
<comment type="caution">
    <text evidence="7">The sequence shown here is derived from an EMBL/GenBank/DDBJ whole genome shotgun (WGS) entry which is preliminary data.</text>
</comment>
<evidence type="ECO:0000256" key="4">
    <source>
        <dbReference type="ARBA" id="ARBA00022723"/>
    </source>
</evidence>
<dbReference type="GO" id="GO:0004497">
    <property type="term" value="F:monooxygenase activity"/>
    <property type="evidence" value="ECO:0007669"/>
    <property type="project" value="InterPro"/>
</dbReference>
<accession>A0A9P4YYN6</accession>
<dbReference type="SUPFAM" id="SSF48264">
    <property type="entry name" value="Cytochrome P450"/>
    <property type="match status" value="1"/>
</dbReference>
<feature type="signal peptide" evidence="6">
    <location>
        <begin position="1"/>
        <end position="18"/>
    </location>
</feature>
<dbReference type="Proteomes" id="UP000749293">
    <property type="component" value="Unassembled WGS sequence"/>
</dbReference>
<sequence>MCSAVLLLVLLLLLVTFAYNITFHPLADVPGPRLAAISSTWLASHAKNGRLGELGRTLHSQYGPAVRVAPDQVWFNSRAAFKAIYRPGSGFEKSDYYRQYHPLGLQIYSNNDDVGN</sequence>
<dbReference type="EMBL" id="JAANYQ010000003">
    <property type="protein sequence ID" value="KAF4125513.1"/>
    <property type="molecule type" value="Genomic_DNA"/>
</dbReference>
<dbReference type="InterPro" id="IPR050121">
    <property type="entry name" value="Cytochrome_P450_monoxygenase"/>
</dbReference>
<evidence type="ECO:0000256" key="3">
    <source>
        <dbReference type="ARBA" id="ARBA00022617"/>
    </source>
</evidence>
<dbReference type="PANTHER" id="PTHR24305">
    <property type="entry name" value="CYTOCHROME P450"/>
    <property type="match status" value="1"/>
</dbReference>
<dbReference type="InterPro" id="IPR036396">
    <property type="entry name" value="Cyt_P450_sf"/>
</dbReference>